<dbReference type="PANTHER" id="PTHR11129:SF1">
    <property type="entry name" value="PROTEIN FARNESYLTRANSFERASE_GERANYLGERANYLTRANSFERASE TYPE-1 SUBUNIT ALPHA"/>
    <property type="match status" value="1"/>
</dbReference>
<comment type="cofactor">
    <cofactor evidence="1">
        <name>Mg(2+)</name>
        <dbReference type="ChEBI" id="CHEBI:18420"/>
    </cofactor>
</comment>
<dbReference type="AlphaFoldDB" id="A0A6C1ECG5"/>
<accession>A0A6C1ECG5</accession>
<evidence type="ECO:0000256" key="10">
    <source>
        <dbReference type="ARBA" id="ARBA00041392"/>
    </source>
</evidence>
<organism evidence="14 15">
    <name type="scientific">Saccharomyces pastorianus</name>
    <name type="common">Lager yeast</name>
    <name type="synonym">Saccharomyces cerevisiae x Saccharomyces eubayanus</name>
    <dbReference type="NCBI Taxonomy" id="27292"/>
    <lineage>
        <taxon>Eukaryota</taxon>
        <taxon>Fungi</taxon>
        <taxon>Dikarya</taxon>
        <taxon>Ascomycota</taxon>
        <taxon>Saccharomycotina</taxon>
        <taxon>Saccharomycetes</taxon>
        <taxon>Saccharomycetales</taxon>
        <taxon>Saccharomycetaceae</taxon>
        <taxon>Saccharomyces</taxon>
    </lineage>
</organism>
<evidence type="ECO:0000313" key="14">
    <source>
        <dbReference type="EMBL" id="QID86427.1"/>
    </source>
</evidence>
<dbReference type="InterPro" id="IPR002088">
    <property type="entry name" value="Prenyl_trans_a"/>
</dbReference>
<dbReference type="GO" id="GO:0005953">
    <property type="term" value="C:CAAX-protein geranylgeranyltransferase complex"/>
    <property type="evidence" value="ECO:0007669"/>
    <property type="project" value="TreeGrafter"/>
</dbReference>
<reference evidence="14 15" key="1">
    <citation type="journal article" date="2019" name="BMC Genomics">
        <title>Chromosome level assembly and comparative genome analysis confirm lager-brewing yeasts originated from a single hybridization.</title>
        <authorList>
            <person name="Salazar A.N."/>
            <person name="Gorter de Vries A.R."/>
            <person name="van den Broek M."/>
            <person name="Brouwers N."/>
            <person name="de la Torre Cortes P."/>
            <person name="Kuijpers N.G.A."/>
            <person name="Daran J.G."/>
            <person name="Abeel T."/>
        </authorList>
    </citation>
    <scope>NUCLEOTIDE SEQUENCE [LARGE SCALE GENOMIC DNA]</scope>
    <source>
        <strain evidence="14 15">CBS 1483</strain>
    </source>
</reference>
<evidence type="ECO:0000256" key="3">
    <source>
        <dbReference type="ARBA" id="ARBA00012700"/>
    </source>
</evidence>
<dbReference type="FunFam" id="1.25.40.120:FF:000009">
    <property type="entry name" value="CAAX geranylgeranyltransferase alpha subunit"/>
    <property type="match status" value="1"/>
</dbReference>
<dbReference type="Proteomes" id="UP000501346">
    <property type="component" value="Chromosome SeXI"/>
</dbReference>
<dbReference type="EMBL" id="CP049008">
    <property type="protein sequence ID" value="QID86427.1"/>
    <property type="molecule type" value="Genomic_DNA"/>
</dbReference>
<keyword evidence="6 14" id="KW-0808">Transferase</keyword>
<dbReference type="GO" id="GO:0004660">
    <property type="term" value="F:protein farnesyltransferase activity"/>
    <property type="evidence" value="ECO:0007669"/>
    <property type="project" value="UniProtKB-EC"/>
</dbReference>
<proteinExistence type="inferred from homology"/>
<dbReference type="Pfam" id="PF01239">
    <property type="entry name" value="PPTA"/>
    <property type="match status" value="5"/>
</dbReference>
<keyword evidence="7" id="KW-0677">Repeat</keyword>
<dbReference type="GO" id="GO:0005965">
    <property type="term" value="C:protein farnesyltransferase complex"/>
    <property type="evidence" value="ECO:0007669"/>
    <property type="project" value="TreeGrafter"/>
</dbReference>
<keyword evidence="8" id="KW-0460">Magnesium</keyword>
<gene>
    <name evidence="14" type="primary">RAM2_2</name>
    <name evidence="14" type="ORF">GRS66_009055</name>
</gene>
<comment type="similarity">
    <text evidence="2">Belongs to the protein prenyltransferase subunit alpha family.</text>
</comment>
<dbReference type="OrthoDB" id="272289at2759"/>
<dbReference type="Gene3D" id="1.25.40.120">
    <property type="entry name" value="Protein prenylyltransferase"/>
    <property type="match status" value="1"/>
</dbReference>
<evidence type="ECO:0000256" key="11">
    <source>
        <dbReference type="ARBA" id="ARBA00042436"/>
    </source>
</evidence>
<evidence type="ECO:0000256" key="5">
    <source>
        <dbReference type="ARBA" id="ARBA00022602"/>
    </source>
</evidence>
<dbReference type="SUPFAM" id="SSF48439">
    <property type="entry name" value="Protein prenylyltransferase"/>
    <property type="match status" value="1"/>
</dbReference>
<evidence type="ECO:0000313" key="15">
    <source>
        <dbReference type="Proteomes" id="UP000501346"/>
    </source>
</evidence>
<evidence type="ECO:0000256" key="9">
    <source>
        <dbReference type="ARBA" id="ARBA00040965"/>
    </source>
</evidence>
<evidence type="ECO:0000256" key="6">
    <source>
        <dbReference type="ARBA" id="ARBA00022679"/>
    </source>
</evidence>
<evidence type="ECO:0000256" key="8">
    <source>
        <dbReference type="ARBA" id="ARBA00022842"/>
    </source>
</evidence>
<keyword evidence="15" id="KW-1185">Reference proteome</keyword>
<evidence type="ECO:0000256" key="7">
    <source>
        <dbReference type="ARBA" id="ARBA00022737"/>
    </source>
</evidence>
<evidence type="ECO:0000256" key="4">
    <source>
        <dbReference type="ARBA" id="ARBA00012702"/>
    </source>
</evidence>
<evidence type="ECO:0000256" key="13">
    <source>
        <dbReference type="ARBA" id="ARBA00043219"/>
    </source>
</evidence>
<evidence type="ECO:0000256" key="2">
    <source>
        <dbReference type="ARBA" id="ARBA00006734"/>
    </source>
</evidence>
<evidence type="ECO:0000256" key="1">
    <source>
        <dbReference type="ARBA" id="ARBA00001946"/>
    </source>
</evidence>
<dbReference type="GO" id="GO:0004662">
    <property type="term" value="F:CAAX-protein geranylgeranyltransferase activity"/>
    <property type="evidence" value="ECO:0007669"/>
    <property type="project" value="UniProtKB-EC"/>
</dbReference>
<protein>
    <recommendedName>
        <fullName evidence="9">Protein farnesyltransferase/geranylgeranyltransferase type-1 subunit alpha</fullName>
        <ecNumber evidence="4">2.5.1.58</ecNumber>
        <ecNumber evidence="3">2.5.1.59</ecNumber>
    </recommendedName>
    <alternativeName>
        <fullName evidence="12">CAAX farnesyltransferase subunit alpha</fullName>
    </alternativeName>
    <alternativeName>
        <fullName evidence="11">FTase-alpha</fullName>
    </alternativeName>
    <alternativeName>
        <fullName evidence="10">Ras proteins prenyltransferase subunit alpha</fullName>
    </alternativeName>
    <alternativeName>
        <fullName evidence="13">Type I protein geranyl-geranyltransferase subunit alpha</fullName>
    </alternativeName>
</protein>
<dbReference type="EC" id="2.5.1.58" evidence="4"/>
<dbReference type="EC" id="2.5.1.59" evidence="3"/>
<sequence length="316" mass="37196">MQEYDYSDITPLPIQTGLQDELCQIMYTDEYKQLMGLARAMLSANELSPRALQLTSRIIDVAPAFYTMWNYRFNIIRHNVAGCDDAVSYLNKELDWLDEVTLNNPKNYQIWSYRQSLLKLHPSPSFKRELPVLKLMIDDDSKNYHVWSYRKWCCLFFSDFQHELAYTNDLIDADIYNNSAWTHRMFYWTNAKRVASEVELADELQFVLDKIQLVPQNISSWTYLRGFQELAHDAGQWNDKLVQFATSFIGNVFSLPVNSPQDLPEIESSYALEFLAHRWSVDSSTRENAIRAYNLLATKYDPIRKNLWQHKLKNLN</sequence>
<evidence type="ECO:0000256" key="12">
    <source>
        <dbReference type="ARBA" id="ARBA00043086"/>
    </source>
</evidence>
<name>A0A6C1ECG5_SACPS</name>
<dbReference type="PANTHER" id="PTHR11129">
    <property type="entry name" value="PROTEIN FARNESYLTRANSFERASE ALPHA SUBUNIT/RAB GERANYLGERANYL TRANSFERASE ALPHA SUBUNIT"/>
    <property type="match status" value="1"/>
</dbReference>
<keyword evidence="5" id="KW-0637">Prenyltransferase</keyword>
<dbReference type="PROSITE" id="PS51147">
    <property type="entry name" value="PFTA"/>
    <property type="match status" value="5"/>
</dbReference>